<dbReference type="Pfam" id="PF07833">
    <property type="entry name" value="Cu_amine_oxidN1"/>
    <property type="match status" value="1"/>
</dbReference>
<dbReference type="EC" id="3.5.1.28" evidence="3"/>
<dbReference type="InterPro" id="IPR002508">
    <property type="entry name" value="MurNAc-LAA_cat"/>
</dbReference>
<dbReference type="GO" id="GO:0008745">
    <property type="term" value="F:N-acetylmuramoyl-L-alanine amidase activity"/>
    <property type="evidence" value="ECO:0007669"/>
    <property type="project" value="UniProtKB-EC"/>
</dbReference>
<feature type="domain" description="MurNAc-LAA" evidence="2">
    <location>
        <begin position="64"/>
        <end position="174"/>
    </location>
</feature>
<dbReference type="SUPFAM" id="SSF53187">
    <property type="entry name" value="Zn-dependent exopeptidases"/>
    <property type="match status" value="1"/>
</dbReference>
<protein>
    <submittedName>
        <fullName evidence="3">N-acetylmuramoyl-L-alanine amidase</fullName>
        <ecNumber evidence="3">3.5.1.28</ecNumber>
    </submittedName>
</protein>
<dbReference type="Gene3D" id="3.40.630.40">
    <property type="entry name" value="Zn-dependent exopeptidases"/>
    <property type="match status" value="1"/>
</dbReference>
<dbReference type="CDD" id="cd02696">
    <property type="entry name" value="MurNAc-LAA"/>
    <property type="match status" value="1"/>
</dbReference>
<dbReference type="PANTHER" id="PTHR30404:SF0">
    <property type="entry name" value="N-ACETYLMURAMOYL-L-ALANINE AMIDASE AMIC"/>
    <property type="match status" value="1"/>
</dbReference>
<dbReference type="GO" id="GO:0030288">
    <property type="term" value="C:outer membrane-bounded periplasmic space"/>
    <property type="evidence" value="ECO:0007669"/>
    <property type="project" value="TreeGrafter"/>
</dbReference>
<dbReference type="Pfam" id="PF01520">
    <property type="entry name" value="Amidase_3"/>
    <property type="match status" value="1"/>
</dbReference>
<dbReference type="Proteomes" id="UP001189619">
    <property type="component" value="Chromosome"/>
</dbReference>
<gene>
    <name evidence="3" type="ORF">BSPP4475_03530</name>
</gene>
<reference evidence="3" key="1">
    <citation type="submission" date="2023-07" db="EMBL/GenBank/DDBJ databases">
        <authorList>
            <person name="Ivanov I."/>
            <person name="Teneva D."/>
            <person name="Stoikov I."/>
        </authorList>
    </citation>
    <scope>NUCLEOTIDE SEQUENCE</scope>
    <source>
        <strain evidence="3">4475</strain>
    </source>
</reference>
<evidence type="ECO:0000313" key="4">
    <source>
        <dbReference type="Proteomes" id="UP001189619"/>
    </source>
</evidence>
<sequence length="282" mass="30635">MTTPILIIDPGHGGTDPGAMGNGLREKDLTLQISTYQSARFHALGIPVVLTRTTDTSLTPSQRTKLVRDSGATYCISNHINSGGGEGVEAIYSIFAKDTLPKLLAQAVADCGQKIRKIYTKVGPGGKDYFFMHRDTGKVETIILEYGFIDHPVDAKKLRDNWKTYAEAVVKAFCGYIGVPYIPPAKPVEKVSIELNGSLLPVQGYLRDGVSWLPIRAVAEAVGATVEWNATTRQVKVNGQDLTESIENGTAYAPARELAAILALDVEWEQATKTVKMKKRSA</sequence>
<dbReference type="AlphaFoldDB" id="A0AA48M7I4"/>
<evidence type="ECO:0000313" key="3">
    <source>
        <dbReference type="EMBL" id="CAJ1001393.1"/>
    </source>
</evidence>
<evidence type="ECO:0000256" key="1">
    <source>
        <dbReference type="ARBA" id="ARBA00022801"/>
    </source>
</evidence>
<dbReference type="SUPFAM" id="SSF55383">
    <property type="entry name" value="Copper amine oxidase, domain N"/>
    <property type="match status" value="1"/>
</dbReference>
<dbReference type="RefSeq" id="WP_304415113.1">
    <property type="nucleotide sequence ID" value="NZ_JAUSVZ010000006.1"/>
</dbReference>
<dbReference type="InterPro" id="IPR012854">
    <property type="entry name" value="Cu_amine_oxidase-like_N"/>
</dbReference>
<dbReference type="SMART" id="SM00646">
    <property type="entry name" value="Ami_3"/>
    <property type="match status" value="1"/>
</dbReference>
<keyword evidence="1 3" id="KW-0378">Hydrolase</keyword>
<keyword evidence="4" id="KW-1185">Reference proteome</keyword>
<organism evidence="3 4">
    <name type="scientific">Brevibacillus aydinogluensis</name>
    <dbReference type="NCBI Taxonomy" id="927786"/>
    <lineage>
        <taxon>Bacteria</taxon>
        <taxon>Bacillati</taxon>
        <taxon>Bacillota</taxon>
        <taxon>Bacilli</taxon>
        <taxon>Bacillales</taxon>
        <taxon>Paenibacillaceae</taxon>
        <taxon>Brevibacillus</taxon>
    </lineage>
</organism>
<dbReference type="GO" id="GO:0009253">
    <property type="term" value="P:peptidoglycan catabolic process"/>
    <property type="evidence" value="ECO:0007669"/>
    <property type="project" value="InterPro"/>
</dbReference>
<proteinExistence type="predicted"/>
<dbReference type="InterPro" id="IPR050695">
    <property type="entry name" value="N-acetylmuramoyl_amidase_3"/>
</dbReference>
<dbReference type="PANTHER" id="PTHR30404">
    <property type="entry name" value="N-ACETYLMURAMOYL-L-ALANINE AMIDASE"/>
    <property type="match status" value="1"/>
</dbReference>
<dbReference type="InterPro" id="IPR036582">
    <property type="entry name" value="Mao_N_sf"/>
</dbReference>
<name>A0AA48M7I4_9BACL</name>
<dbReference type="Gene3D" id="3.30.457.10">
    <property type="entry name" value="Copper amine oxidase-like, N-terminal domain"/>
    <property type="match status" value="1"/>
</dbReference>
<accession>A0AA48M7I4</accession>
<dbReference type="EMBL" id="OY569118">
    <property type="protein sequence ID" value="CAJ1001393.1"/>
    <property type="molecule type" value="Genomic_DNA"/>
</dbReference>
<evidence type="ECO:0000259" key="2">
    <source>
        <dbReference type="SMART" id="SM00646"/>
    </source>
</evidence>
<dbReference type="KEGG" id="bayd:BSPP4475_03530"/>